<dbReference type="AlphaFoldDB" id="A0A7G1P123"/>
<evidence type="ECO:0000313" key="2">
    <source>
        <dbReference type="EMBL" id="BCL29118.1"/>
    </source>
</evidence>
<dbReference type="EMBL" id="AP023440">
    <property type="protein sequence ID" value="BCL29118.1"/>
    <property type="molecule type" value="Genomic_DNA"/>
</dbReference>
<proteinExistence type="predicted"/>
<evidence type="ECO:0000256" key="1">
    <source>
        <dbReference type="SAM" id="MobiDB-lite"/>
    </source>
</evidence>
<feature type="compositionally biased region" description="Low complexity" evidence="1">
    <location>
        <begin position="30"/>
        <end position="43"/>
    </location>
</feature>
<dbReference type="KEGG" id="sgm:GCM10017557_39770"/>
<dbReference type="Proteomes" id="UP000516444">
    <property type="component" value="Chromosome"/>
</dbReference>
<reference evidence="2 3" key="1">
    <citation type="journal article" date="2014" name="Int. J. Syst. Evol. Microbiol.">
        <title>Complete genome sequence of Corynebacterium casei LMG S-19264T (=DSM 44701T), isolated from a smear-ripened cheese.</title>
        <authorList>
            <consortium name="US DOE Joint Genome Institute (JGI-PGF)"/>
            <person name="Walter F."/>
            <person name="Albersmeier A."/>
            <person name="Kalinowski J."/>
            <person name="Ruckert C."/>
        </authorList>
    </citation>
    <scope>NUCLEOTIDE SEQUENCE [LARGE SCALE GENOMIC DNA]</scope>
    <source>
        <strain evidence="2 3">JCM 4677</strain>
    </source>
</reference>
<protein>
    <submittedName>
        <fullName evidence="2">Uncharacterized protein</fullName>
    </submittedName>
</protein>
<organism evidence="2 3">
    <name type="scientific">Streptomyces aurantiacus</name>
    <dbReference type="NCBI Taxonomy" id="47760"/>
    <lineage>
        <taxon>Bacteria</taxon>
        <taxon>Bacillati</taxon>
        <taxon>Actinomycetota</taxon>
        <taxon>Actinomycetes</taxon>
        <taxon>Kitasatosporales</taxon>
        <taxon>Streptomycetaceae</taxon>
        <taxon>Streptomyces</taxon>
        <taxon>Streptomyces aurantiacus group</taxon>
    </lineage>
</organism>
<sequence>MRGTDLEVGMEQLCHPGERRRLSTRTQSGRSRPSAASPESAARTILRGGNQTLMLYTRIG</sequence>
<evidence type="ECO:0000313" key="3">
    <source>
        <dbReference type="Proteomes" id="UP000516444"/>
    </source>
</evidence>
<gene>
    <name evidence="2" type="ORF">GCM10017557_39770</name>
</gene>
<keyword evidence="3" id="KW-1185">Reference proteome</keyword>
<accession>A0A7G1P123</accession>
<name>A0A7G1P123_9ACTN</name>
<feature type="region of interest" description="Disordered" evidence="1">
    <location>
        <begin position="1"/>
        <end position="43"/>
    </location>
</feature>